<feature type="chain" id="PRO_5010383561" evidence="2">
    <location>
        <begin position="24"/>
        <end position="209"/>
    </location>
</feature>
<proteinExistence type="predicted"/>
<dbReference type="Proteomes" id="UP000085678">
    <property type="component" value="Unplaced"/>
</dbReference>
<feature type="region of interest" description="Disordered" evidence="1">
    <location>
        <begin position="62"/>
        <end position="96"/>
    </location>
</feature>
<accession>A0A1S3HT53</accession>
<gene>
    <name evidence="4" type="primary">LOC106157938</name>
</gene>
<evidence type="ECO:0000256" key="2">
    <source>
        <dbReference type="SAM" id="SignalP"/>
    </source>
</evidence>
<protein>
    <submittedName>
        <fullName evidence="4">Uncharacterized protein LOC106157938</fullName>
    </submittedName>
</protein>
<evidence type="ECO:0000313" key="3">
    <source>
        <dbReference type="Proteomes" id="UP000085678"/>
    </source>
</evidence>
<keyword evidence="3" id="KW-1185">Reference proteome</keyword>
<dbReference type="KEGG" id="lak:106157938"/>
<organism evidence="3 4">
    <name type="scientific">Lingula anatina</name>
    <name type="common">Brachiopod</name>
    <name type="synonym">Lingula unguis</name>
    <dbReference type="NCBI Taxonomy" id="7574"/>
    <lineage>
        <taxon>Eukaryota</taxon>
        <taxon>Metazoa</taxon>
        <taxon>Spiralia</taxon>
        <taxon>Lophotrochozoa</taxon>
        <taxon>Brachiopoda</taxon>
        <taxon>Linguliformea</taxon>
        <taxon>Lingulata</taxon>
        <taxon>Lingulida</taxon>
        <taxon>Linguloidea</taxon>
        <taxon>Lingulidae</taxon>
        <taxon>Lingula</taxon>
    </lineage>
</organism>
<name>A0A1S3HT53_LINAN</name>
<reference evidence="4" key="1">
    <citation type="submission" date="2025-08" db="UniProtKB">
        <authorList>
            <consortium name="RefSeq"/>
        </authorList>
    </citation>
    <scope>IDENTIFICATION</scope>
    <source>
        <tissue evidence="4">Gonads</tissue>
    </source>
</reference>
<keyword evidence="2" id="KW-0732">Signal</keyword>
<dbReference type="InParanoid" id="A0A1S3HT53"/>
<evidence type="ECO:0000256" key="1">
    <source>
        <dbReference type="SAM" id="MobiDB-lite"/>
    </source>
</evidence>
<evidence type="ECO:0000313" key="4">
    <source>
        <dbReference type="RefSeq" id="XP_013389198.1"/>
    </source>
</evidence>
<feature type="signal peptide" evidence="2">
    <location>
        <begin position="1"/>
        <end position="23"/>
    </location>
</feature>
<dbReference type="GeneID" id="106157938"/>
<dbReference type="AlphaFoldDB" id="A0A1S3HT53"/>
<dbReference type="RefSeq" id="XP_013389198.1">
    <property type="nucleotide sequence ID" value="XM_013533744.2"/>
</dbReference>
<sequence>MKFTKVEYLVLLVAMCLVVKSEARFRRIDDGAGKKPFGVSESEAAPSGGRVTDGRCAGGASVASASIGEDGTDLDTGKPPEGGRKKRQLPGGAGQSHCPEVCYWIRPNWIWSIKHNTWFRVVQFPWFQQWLRPCYCWPLNRWCQHYSPNFGNIALCAKCTTEWGWKKIQIWFRCQRRWVWVQIPVGCCCGLMGLHPCPALPPPRPVFPW</sequence>